<keyword evidence="5 9" id="KW-0479">Metal-binding</keyword>
<dbReference type="PROSITE" id="PS00086">
    <property type="entry name" value="CYTOCHROME_P450"/>
    <property type="match status" value="1"/>
</dbReference>
<evidence type="ECO:0000256" key="1">
    <source>
        <dbReference type="ARBA" id="ARBA00001971"/>
    </source>
</evidence>
<evidence type="ECO:0000256" key="4">
    <source>
        <dbReference type="ARBA" id="ARBA00022617"/>
    </source>
</evidence>
<dbReference type="PANTHER" id="PTHR24305">
    <property type="entry name" value="CYTOCHROME P450"/>
    <property type="match status" value="1"/>
</dbReference>
<dbReference type="InterPro" id="IPR001128">
    <property type="entry name" value="Cyt_P450"/>
</dbReference>
<dbReference type="GO" id="GO:0005506">
    <property type="term" value="F:iron ion binding"/>
    <property type="evidence" value="ECO:0007669"/>
    <property type="project" value="InterPro"/>
</dbReference>
<reference evidence="11" key="1">
    <citation type="submission" date="2021-01" db="EMBL/GenBank/DDBJ databases">
        <authorList>
            <person name="Kaushik A."/>
        </authorList>
    </citation>
    <scope>NUCLEOTIDE SEQUENCE</scope>
    <source>
        <strain evidence="11">AG6-10EEA</strain>
    </source>
</reference>
<dbReference type="Gene3D" id="1.10.630.10">
    <property type="entry name" value="Cytochrome P450"/>
    <property type="match status" value="1"/>
</dbReference>
<feature type="binding site" description="axial binding residue" evidence="9">
    <location>
        <position position="532"/>
    </location>
    <ligand>
        <name>heme</name>
        <dbReference type="ChEBI" id="CHEBI:30413"/>
    </ligand>
    <ligandPart>
        <name>Fe</name>
        <dbReference type="ChEBI" id="CHEBI:18248"/>
    </ligandPart>
</feature>
<evidence type="ECO:0000313" key="11">
    <source>
        <dbReference type="EMBL" id="CAE6473480.1"/>
    </source>
</evidence>
<dbReference type="PRINTS" id="PR00463">
    <property type="entry name" value="EP450I"/>
</dbReference>
<dbReference type="InterPro" id="IPR050121">
    <property type="entry name" value="Cytochrome_P450_monoxygenase"/>
</dbReference>
<dbReference type="SUPFAM" id="SSF48264">
    <property type="entry name" value="Cytochrome P450"/>
    <property type="match status" value="1"/>
</dbReference>
<name>A0A8H3GUD8_9AGAM</name>
<dbReference type="GO" id="GO:0016705">
    <property type="term" value="F:oxidoreductase activity, acting on paired donors, with incorporation or reduction of molecular oxygen"/>
    <property type="evidence" value="ECO:0007669"/>
    <property type="project" value="InterPro"/>
</dbReference>
<comment type="caution">
    <text evidence="11">The sequence shown here is derived from an EMBL/GenBank/DDBJ whole genome shotgun (WGS) entry which is preliminary data.</text>
</comment>
<dbReference type="Pfam" id="PF00067">
    <property type="entry name" value="p450"/>
    <property type="match status" value="1"/>
</dbReference>
<dbReference type="InterPro" id="IPR002401">
    <property type="entry name" value="Cyt_P450_E_grp-I"/>
</dbReference>
<sequence>MNGLSNALPAILGRHVSGEGRWATFVGGSLSPSRRVRLKIAMQCPNQGIRSEPRRPSCHFSPTMSLVLDHPLTSLSAGVAAYLLVRKALQSHSTTVHSLPEPTGAHWFWGHEMIVHESSYGEAHTAWINSYGSTYKIKGAMLHPDILVTTDPAAIAHIFGKEVYSYGKFKSPVIRPIVDRLMGKSLVWAEGDVHKRQRQQLARFFTTQATRDMFDMINICARIGSEHLAAEVAQRGSDPKHGANVNLCELTSHITLDIIGRFAFDHDFECGKSEASQRIASSWKAQVDLGFQKAGLIGLVVLRAFPFIAHLPVKSIQAQGEVKTILREIAERLIANDTGDQQKDDLLRTLTRLAEKGEVDVPREELLDHVSTMVLVGQETTSGVINFALHELAKNPEYQSRLRDEINRLGREPTYEDLMTGMPWLDAIMKETFRHRPLSSHTERVALKDDVLRLQNPVYNERGHRVTEVAIKAGQLIHIPSISMSHAKSVWGEDADEFRPERWLDPSRLPPASATSSGWSGLFVFSEGPRQCIGFRLAILSFKTILTTFIRNFEFNDTGAIVKARFSATLQPFVVGEEEKGTQLPIGVSIIEHI</sequence>
<organism evidence="11 12">
    <name type="scientific">Rhizoctonia solani</name>
    <dbReference type="NCBI Taxonomy" id="456999"/>
    <lineage>
        <taxon>Eukaryota</taxon>
        <taxon>Fungi</taxon>
        <taxon>Dikarya</taxon>
        <taxon>Basidiomycota</taxon>
        <taxon>Agaricomycotina</taxon>
        <taxon>Agaricomycetes</taxon>
        <taxon>Cantharellales</taxon>
        <taxon>Ceratobasidiaceae</taxon>
        <taxon>Rhizoctonia</taxon>
    </lineage>
</organism>
<comment type="cofactor">
    <cofactor evidence="1 9">
        <name>heme</name>
        <dbReference type="ChEBI" id="CHEBI:30413"/>
    </cofactor>
</comment>
<evidence type="ECO:0000256" key="2">
    <source>
        <dbReference type="ARBA" id="ARBA00005179"/>
    </source>
</evidence>
<dbReference type="GO" id="GO:0020037">
    <property type="term" value="F:heme binding"/>
    <property type="evidence" value="ECO:0007669"/>
    <property type="project" value="InterPro"/>
</dbReference>
<dbReference type="Proteomes" id="UP000663853">
    <property type="component" value="Unassembled WGS sequence"/>
</dbReference>
<evidence type="ECO:0000256" key="7">
    <source>
        <dbReference type="ARBA" id="ARBA00023004"/>
    </source>
</evidence>
<evidence type="ECO:0000313" key="12">
    <source>
        <dbReference type="Proteomes" id="UP000663853"/>
    </source>
</evidence>
<keyword evidence="8 10" id="KW-0503">Monooxygenase</keyword>
<dbReference type="PRINTS" id="PR00385">
    <property type="entry name" value="P450"/>
</dbReference>
<evidence type="ECO:0008006" key="13">
    <source>
        <dbReference type="Google" id="ProtNLM"/>
    </source>
</evidence>
<comment type="pathway">
    <text evidence="2">Secondary metabolite biosynthesis.</text>
</comment>
<dbReference type="EMBL" id="CAJMXA010001963">
    <property type="protein sequence ID" value="CAE6473480.1"/>
    <property type="molecule type" value="Genomic_DNA"/>
</dbReference>
<evidence type="ECO:0000256" key="8">
    <source>
        <dbReference type="ARBA" id="ARBA00023033"/>
    </source>
</evidence>
<dbReference type="InterPro" id="IPR017972">
    <property type="entry name" value="Cyt_P450_CS"/>
</dbReference>
<gene>
    <name evidence="11" type="ORF">RDB_LOCUS78022</name>
</gene>
<comment type="similarity">
    <text evidence="3 10">Belongs to the cytochrome P450 family.</text>
</comment>
<keyword evidence="6 10" id="KW-0560">Oxidoreductase</keyword>
<dbReference type="GO" id="GO:0004497">
    <property type="term" value="F:monooxygenase activity"/>
    <property type="evidence" value="ECO:0007669"/>
    <property type="project" value="UniProtKB-KW"/>
</dbReference>
<evidence type="ECO:0000256" key="5">
    <source>
        <dbReference type="ARBA" id="ARBA00022723"/>
    </source>
</evidence>
<evidence type="ECO:0000256" key="6">
    <source>
        <dbReference type="ARBA" id="ARBA00023002"/>
    </source>
</evidence>
<dbReference type="AlphaFoldDB" id="A0A8H3GUD8"/>
<dbReference type="PANTHER" id="PTHR24305:SF166">
    <property type="entry name" value="CYTOCHROME P450 12A4, MITOCHONDRIAL-RELATED"/>
    <property type="match status" value="1"/>
</dbReference>
<evidence type="ECO:0000256" key="9">
    <source>
        <dbReference type="PIRSR" id="PIRSR602401-1"/>
    </source>
</evidence>
<accession>A0A8H3GUD8</accession>
<evidence type="ECO:0000256" key="3">
    <source>
        <dbReference type="ARBA" id="ARBA00010617"/>
    </source>
</evidence>
<evidence type="ECO:0000256" key="10">
    <source>
        <dbReference type="RuleBase" id="RU000461"/>
    </source>
</evidence>
<protein>
    <recommendedName>
        <fullName evidence="13">Cytochrome P450</fullName>
    </recommendedName>
</protein>
<proteinExistence type="inferred from homology"/>
<keyword evidence="7 9" id="KW-0408">Iron</keyword>
<dbReference type="InterPro" id="IPR036396">
    <property type="entry name" value="Cyt_P450_sf"/>
</dbReference>
<keyword evidence="4 9" id="KW-0349">Heme</keyword>